<evidence type="ECO:0000256" key="1">
    <source>
        <dbReference type="SAM" id="MobiDB-lite"/>
    </source>
</evidence>
<feature type="compositionally biased region" description="Low complexity" evidence="1">
    <location>
        <begin position="394"/>
        <end position="416"/>
    </location>
</feature>
<feature type="compositionally biased region" description="Polar residues" evidence="1">
    <location>
        <begin position="570"/>
        <end position="580"/>
    </location>
</feature>
<sequence length="909" mass="99090">MASSNPPPLAERTDVHKACKSIENLLSVFNDYCEAVGVIATLQKKLSKALRETAGMKVTGEIAANALNASATIFEALNEVDAKFAKLADKEYDGISEEVKKWFRKLAKEERLHDERIVAANNKIKAAGKTIHLEFTIHEARSIPPQGASYEKKSKKNPRDANEEHVRYINLISAMGPEISQDKFNHSLMVTQRHSSTTFSIAACVSRVADAEWTKACEGVRRFSPTIGKLGEWRSLCEGGWTGPIPQDLPDIDEIHPQQAGDSLEQRAASRTQEEEDNTSYNQATIRGLRSENESIPEPGGNVTGTSTPTFEGDPNEEPTSQRHIYQKYEPTPYSSGGGNLNKGGKESAPPTAFSFGMKFQDDTTGSVRSLSAFPSPPTHYPLPPTMTQRQKLQQPSQAGSSSSSSASQISSPTTSRPADRQTPATEKPENVLSMPAVSPAASPAPSPVHVRFQNKSPSEPADVLDHPASEAKGSPQPAARAKPIRSETLDPSMFRTAEPISPRENMPSPSRSLGRNDHIPEEPEQEPGPSSSPHVRDRPSIDGVKPTRLERTDTGTSNGSMVAAMRNRYSYNSGASSPPLSREMPRLPQSVSDLASKYDRPASPPGARPLPSIDTNVRPRHQDASQWEREREREPTVTAGHRSVSGSREPTPATTADEELAARRRHQQRMEQMADLELREKEQELKRREQEIEERAKQLEKERAQFLQKATLSSPEMRSPRQRQLSQQEHLGRPHSSGNVVFPSTSPSPSPRIGGNANLRPQSQYSASATHLVPPGPSPTTPRGSYRDGDESYVGDYRGSSSRDPSIASTTSNSMASSPVMPSPKSERKGWMRRLSMPIVAGNAFLEGKKHSSNNSYGGGKGGILSLDSKKNGSSTYLKGGISEEGRVNYGLGSGISNRSVGNVSSRR</sequence>
<accession>A0ABR3F0T4</accession>
<feature type="compositionally biased region" description="Polar residues" evidence="1">
    <location>
        <begin position="709"/>
        <end position="730"/>
    </location>
</feature>
<evidence type="ECO:0000313" key="3">
    <source>
        <dbReference type="Proteomes" id="UP001465976"/>
    </source>
</evidence>
<comment type="caution">
    <text evidence="2">The sequence shown here is derived from an EMBL/GenBank/DDBJ whole genome shotgun (WGS) entry which is preliminary data.</text>
</comment>
<reference evidence="2 3" key="1">
    <citation type="submission" date="2024-02" db="EMBL/GenBank/DDBJ databases">
        <title>A draft genome for the cacao thread blight pathogen Marasmius crinis-equi.</title>
        <authorList>
            <person name="Cohen S.P."/>
            <person name="Baruah I.K."/>
            <person name="Amoako-Attah I."/>
            <person name="Bukari Y."/>
            <person name="Meinhardt L.W."/>
            <person name="Bailey B.A."/>
        </authorList>
    </citation>
    <scope>NUCLEOTIDE SEQUENCE [LARGE SCALE GENOMIC DNA]</scope>
    <source>
        <strain evidence="2 3">GH-76</strain>
    </source>
</reference>
<feature type="compositionally biased region" description="Low complexity" evidence="1">
    <location>
        <begin position="896"/>
        <end position="909"/>
    </location>
</feature>
<feature type="region of interest" description="Disordered" evidence="1">
    <location>
        <begin position="261"/>
        <end position="832"/>
    </location>
</feature>
<proteinExistence type="predicted"/>
<dbReference type="EMBL" id="JBAHYK010001257">
    <property type="protein sequence ID" value="KAL0568800.1"/>
    <property type="molecule type" value="Genomic_DNA"/>
</dbReference>
<name>A0ABR3F0T4_9AGAR</name>
<feature type="compositionally biased region" description="Pro residues" evidence="1">
    <location>
        <begin position="375"/>
        <end position="385"/>
    </location>
</feature>
<gene>
    <name evidence="2" type="ORF">V5O48_013183</name>
</gene>
<feature type="compositionally biased region" description="Low complexity" evidence="1">
    <location>
        <begin position="432"/>
        <end position="451"/>
    </location>
</feature>
<protein>
    <submittedName>
        <fullName evidence="2">Uncharacterized protein</fullName>
    </submittedName>
</protein>
<feature type="compositionally biased region" description="Basic and acidic residues" evidence="1">
    <location>
        <begin position="535"/>
        <end position="554"/>
    </location>
</feature>
<feature type="compositionally biased region" description="Polar residues" evidence="1">
    <location>
        <begin position="645"/>
        <end position="655"/>
    </location>
</feature>
<keyword evidence="3" id="KW-1185">Reference proteome</keyword>
<dbReference type="Proteomes" id="UP001465976">
    <property type="component" value="Unassembled WGS sequence"/>
</dbReference>
<feature type="compositionally biased region" description="Polar residues" evidence="1">
    <location>
        <begin position="760"/>
        <end position="770"/>
    </location>
</feature>
<feature type="compositionally biased region" description="Basic and acidic residues" evidence="1">
    <location>
        <begin position="621"/>
        <end position="636"/>
    </location>
</feature>
<feature type="compositionally biased region" description="Basic and acidic residues" evidence="1">
    <location>
        <begin position="677"/>
        <end position="705"/>
    </location>
</feature>
<feature type="region of interest" description="Disordered" evidence="1">
    <location>
        <begin position="889"/>
        <end position="909"/>
    </location>
</feature>
<evidence type="ECO:0000313" key="2">
    <source>
        <dbReference type="EMBL" id="KAL0568800.1"/>
    </source>
</evidence>
<feature type="compositionally biased region" description="Polar residues" evidence="1">
    <location>
        <begin position="800"/>
        <end position="818"/>
    </location>
</feature>
<organism evidence="2 3">
    <name type="scientific">Marasmius crinis-equi</name>
    <dbReference type="NCBI Taxonomy" id="585013"/>
    <lineage>
        <taxon>Eukaryota</taxon>
        <taxon>Fungi</taxon>
        <taxon>Dikarya</taxon>
        <taxon>Basidiomycota</taxon>
        <taxon>Agaricomycotina</taxon>
        <taxon>Agaricomycetes</taxon>
        <taxon>Agaricomycetidae</taxon>
        <taxon>Agaricales</taxon>
        <taxon>Marasmiineae</taxon>
        <taxon>Marasmiaceae</taxon>
        <taxon>Marasmius</taxon>
    </lineage>
</organism>